<name>E6QJN0_9ZZZZ</name>
<dbReference type="AlphaFoldDB" id="E6QJN0"/>
<feature type="region of interest" description="Disordered" evidence="1">
    <location>
        <begin position="42"/>
        <end position="61"/>
    </location>
</feature>
<organism evidence="2">
    <name type="scientific">mine drainage metagenome</name>
    <dbReference type="NCBI Taxonomy" id="410659"/>
    <lineage>
        <taxon>unclassified sequences</taxon>
        <taxon>metagenomes</taxon>
        <taxon>ecological metagenomes</taxon>
    </lineage>
</organism>
<evidence type="ECO:0000256" key="1">
    <source>
        <dbReference type="SAM" id="MobiDB-lite"/>
    </source>
</evidence>
<proteinExistence type="predicted"/>
<reference evidence="2" key="1">
    <citation type="submission" date="2009-10" db="EMBL/GenBank/DDBJ databases">
        <title>Diversity of trophic interactions inside an arsenic-rich microbial ecosystem.</title>
        <authorList>
            <person name="Bertin P.N."/>
            <person name="Heinrich-Salmeron A."/>
            <person name="Pelletier E."/>
            <person name="Goulhen-Chollet F."/>
            <person name="Arsene-Ploetze F."/>
            <person name="Gallien S."/>
            <person name="Calteau A."/>
            <person name="Vallenet D."/>
            <person name="Casiot C."/>
            <person name="Chane-Woon-Ming B."/>
            <person name="Giloteaux L."/>
            <person name="Barakat M."/>
            <person name="Bonnefoy V."/>
            <person name="Bruneel O."/>
            <person name="Chandler M."/>
            <person name="Cleiss J."/>
            <person name="Duran R."/>
            <person name="Elbaz-Poulichet F."/>
            <person name="Fonknechten N."/>
            <person name="Lauga B."/>
            <person name="Mornico D."/>
            <person name="Ortet P."/>
            <person name="Schaeffer C."/>
            <person name="Siguier P."/>
            <person name="Alexander Thil Smith A."/>
            <person name="Van Dorsselaer A."/>
            <person name="Weissenbach J."/>
            <person name="Medigue C."/>
            <person name="Le Paslier D."/>
        </authorList>
    </citation>
    <scope>NUCLEOTIDE SEQUENCE</scope>
</reference>
<sequence length="126" mass="14296">MIQLLWGSITFQVQHKADLRKDRRTILPRGFELYPRSSQRNMRSLGHKTDGGQQARPHGGKEGFNWVEARRRIGPLGAKLDLKIPHTGVNMQGISAFNADIIFHALHQSCGALFWITNLVYLSFSL</sequence>
<dbReference type="EMBL" id="CABQ01000089">
    <property type="protein sequence ID" value="CBI07447.1"/>
    <property type="molecule type" value="Genomic_DNA"/>
</dbReference>
<comment type="caution">
    <text evidence="2">The sequence shown here is derived from an EMBL/GenBank/DDBJ whole genome shotgun (WGS) entry which is preliminary data.</text>
</comment>
<protein>
    <submittedName>
        <fullName evidence="2">Uncharacterized protein</fullName>
    </submittedName>
</protein>
<accession>E6QJN0</accession>
<evidence type="ECO:0000313" key="2">
    <source>
        <dbReference type="EMBL" id="CBI07447.1"/>
    </source>
</evidence>
<gene>
    <name evidence="2" type="ORF">CARN6_0781</name>
</gene>